<gene>
    <name evidence="5" type="ORF">MM415B02178_0011</name>
</gene>
<accession>A0A6M3KWK9</accession>
<reference evidence="5" key="1">
    <citation type="submission" date="2020-03" db="EMBL/GenBank/DDBJ databases">
        <title>The deep terrestrial virosphere.</title>
        <authorList>
            <person name="Holmfeldt K."/>
            <person name="Nilsson E."/>
            <person name="Simone D."/>
            <person name="Lopez-Fernandez M."/>
            <person name="Wu X."/>
            <person name="de Brujin I."/>
            <person name="Lundin D."/>
            <person name="Andersson A."/>
            <person name="Bertilsson S."/>
            <person name="Dopson M."/>
        </authorList>
    </citation>
    <scope>NUCLEOTIDE SEQUENCE</scope>
    <source>
        <strain evidence="5">MM415B02178</strain>
    </source>
</reference>
<dbReference type="InterPro" id="IPR005474">
    <property type="entry name" value="Transketolase_N"/>
</dbReference>
<name>A0A6M3KWK9_9ZZZZ</name>
<dbReference type="PANTHER" id="PTHR47514">
    <property type="entry name" value="TRANSKETOLASE N-TERMINAL SECTION-RELATED"/>
    <property type="match status" value="1"/>
</dbReference>
<organism evidence="5">
    <name type="scientific">viral metagenome</name>
    <dbReference type="NCBI Taxonomy" id="1070528"/>
    <lineage>
        <taxon>unclassified sequences</taxon>
        <taxon>metagenomes</taxon>
        <taxon>organismal metagenomes</taxon>
    </lineage>
</organism>
<dbReference type="SUPFAM" id="SSF52518">
    <property type="entry name" value="Thiamin diphosphate-binding fold (THDP-binding)"/>
    <property type="match status" value="1"/>
</dbReference>
<comment type="similarity">
    <text evidence="2">Belongs to the transketolase family.</text>
</comment>
<evidence type="ECO:0000313" key="5">
    <source>
        <dbReference type="EMBL" id="QJA85755.1"/>
    </source>
</evidence>
<evidence type="ECO:0000259" key="4">
    <source>
        <dbReference type="Pfam" id="PF00456"/>
    </source>
</evidence>
<keyword evidence="3" id="KW-0786">Thiamine pyrophosphate</keyword>
<dbReference type="AlphaFoldDB" id="A0A6M3KWK9"/>
<evidence type="ECO:0000256" key="2">
    <source>
        <dbReference type="ARBA" id="ARBA00007131"/>
    </source>
</evidence>
<dbReference type="Gene3D" id="3.40.50.970">
    <property type="match status" value="1"/>
</dbReference>
<sequence length="176" mass="19635">MKSNDVFIFSKASGVSALYAVLAEKKIIPKSKVAYYLKKYPLASSKVPGVFVSTGSLGHGIAIAAGVAFADRTRDVYCLISDAEVQEGSMWSSILFARHHKLENLKVIVDKNGLQACGRTRDIIDIDVPLYKLQQLFPIEVVYTVKGKGIRFMESDNSWHYRNLTKEEMENALCQI</sequence>
<dbReference type="EMBL" id="MT142593">
    <property type="protein sequence ID" value="QJA85755.1"/>
    <property type="molecule type" value="Genomic_DNA"/>
</dbReference>
<feature type="domain" description="Transketolase N-terminal" evidence="4">
    <location>
        <begin position="46"/>
        <end position="127"/>
    </location>
</feature>
<evidence type="ECO:0000256" key="3">
    <source>
        <dbReference type="ARBA" id="ARBA00023052"/>
    </source>
</evidence>
<dbReference type="InterPro" id="IPR029061">
    <property type="entry name" value="THDP-binding"/>
</dbReference>
<evidence type="ECO:0000256" key="1">
    <source>
        <dbReference type="ARBA" id="ARBA00001964"/>
    </source>
</evidence>
<comment type="cofactor">
    <cofactor evidence="1">
        <name>thiamine diphosphate</name>
        <dbReference type="ChEBI" id="CHEBI:58937"/>
    </cofactor>
</comment>
<dbReference type="Pfam" id="PF00456">
    <property type="entry name" value="Transketolase_N"/>
    <property type="match status" value="1"/>
</dbReference>
<dbReference type="PANTHER" id="PTHR47514:SF1">
    <property type="entry name" value="TRANSKETOLASE N-TERMINAL SECTION-RELATED"/>
    <property type="match status" value="1"/>
</dbReference>
<proteinExistence type="inferred from homology"/>
<protein>
    <submittedName>
        <fullName evidence="5">Putative transketolase domain containing protein</fullName>
    </submittedName>
</protein>